<gene>
    <name evidence="4" type="ORF">HUJ06_021303</name>
</gene>
<dbReference type="InterPro" id="IPR046960">
    <property type="entry name" value="PPR_At4g14850-like_plant"/>
</dbReference>
<dbReference type="FunFam" id="1.25.40.10:FF:000031">
    <property type="entry name" value="Pentatricopeptide repeat-containing protein mitochondrial"/>
    <property type="match status" value="1"/>
</dbReference>
<dbReference type="InterPro" id="IPR046848">
    <property type="entry name" value="E_motif"/>
</dbReference>
<feature type="repeat" description="PPR" evidence="2">
    <location>
        <begin position="385"/>
        <end position="419"/>
    </location>
</feature>
<dbReference type="PROSITE" id="PS51375">
    <property type="entry name" value="PPR"/>
    <property type="match status" value="4"/>
</dbReference>
<dbReference type="Pfam" id="PF13041">
    <property type="entry name" value="PPR_2"/>
    <property type="match status" value="3"/>
</dbReference>
<feature type="repeat" description="PPR" evidence="2">
    <location>
        <begin position="486"/>
        <end position="520"/>
    </location>
</feature>
<dbReference type="InterPro" id="IPR046849">
    <property type="entry name" value="E2_motif"/>
</dbReference>
<dbReference type="PANTHER" id="PTHR47926">
    <property type="entry name" value="PENTATRICOPEPTIDE REPEAT-CONTAINING PROTEIN"/>
    <property type="match status" value="1"/>
</dbReference>
<dbReference type="FunFam" id="1.25.40.10:FF:000427">
    <property type="entry name" value="Pentatricopeptide repeat-containing protein chloroplastic"/>
    <property type="match status" value="1"/>
</dbReference>
<dbReference type="EMBL" id="DUZY01000001">
    <property type="protein sequence ID" value="DAD19840.1"/>
    <property type="molecule type" value="Genomic_DNA"/>
</dbReference>
<evidence type="ECO:0000256" key="1">
    <source>
        <dbReference type="ARBA" id="ARBA00022737"/>
    </source>
</evidence>
<dbReference type="Proteomes" id="UP000607653">
    <property type="component" value="Unassembled WGS sequence"/>
</dbReference>
<feature type="repeat" description="PPR" evidence="2">
    <location>
        <begin position="181"/>
        <end position="215"/>
    </location>
</feature>
<protein>
    <recommendedName>
        <fullName evidence="3">DYW domain-containing protein</fullName>
    </recommendedName>
</protein>
<dbReference type="Pfam" id="PF20430">
    <property type="entry name" value="Eplus_motif"/>
    <property type="match status" value="1"/>
</dbReference>
<feature type="domain" description="DYW" evidence="3">
    <location>
        <begin position="701"/>
        <end position="793"/>
    </location>
</feature>
<name>A0A822XHI1_NELNU</name>
<comment type="caution">
    <text evidence="4">The sequence shown here is derived from an EMBL/GenBank/DDBJ whole genome shotgun (WGS) entry which is preliminary data.</text>
</comment>
<evidence type="ECO:0000313" key="4">
    <source>
        <dbReference type="EMBL" id="DAD19840.1"/>
    </source>
</evidence>
<dbReference type="InterPro" id="IPR002885">
    <property type="entry name" value="PPR_rpt"/>
</dbReference>
<keyword evidence="5" id="KW-1185">Reference proteome</keyword>
<evidence type="ECO:0000259" key="3">
    <source>
        <dbReference type="Pfam" id="PF14432"/>
    </source>
</evidence>
<dbReference type="AlphaFoldDB" id="A0A822XHI1"/>
<dbReference type="GO" id="GO:0008270">
    <property type="term" value="F:zinc ion binding"/>
    <property type="evidence" value="ECO:0007669"/>
    <property type="project" value="InterPro"/>
</dbReference>
<dbReference type="Pfam" id="PF20431">
    <property type="entry name" value="E_motif"/>
    <property type="match status" value="1"/>
</dbReference>
<keyword evidence="1" id="KW-0677">Repeat</keyword>
<proteinExistence type="predicted"/>
<dbReference type="InterPro" id="IPR032867">
    <property type="entry name" value="DYW_dom"/>
</dbReference>
<reference evidence="4 5" key="1">
    <citation type="journal article" date="2020" name="Mol. Biol. Evol.">
        <title>Distinct Expression and Methylation Patterns for Genes with Different Fates following a Single Whole-Genome Duplication in Flowering Plants.</title>
        <authorList>
            <person name="Shi T."/>
            <person name="Rahmani R.S."/>
            <person name="Gugger P.F."/>
            <person name="Wang M."/>
            <person name="Li H."/>
            <person name="Zhang Y."/>
            <person name="Li Z."/>
            <person name="Wang Q."/>
            <person name="Van de Peer Y."/>
            <person name="Marchal K."/>
            <person name="Chen J."/>
        </authorList>
    </citation>
    <scope>NUCLEOTIDE SEQUENCE [LARGE SCALE GENOMIC DNA]</scope>
    <source>
        <tissue evidence="4">Leaf</tissue>
    </source>
</reference>
<dbReference type="GO" id="GO:0009451">
    <property type="term" value="P:RNA modification"/>
    <property type="evidence" value="ECO:0007669"/>
    <property type="project" value="InterPro"/>
</dbReference>
<feature type="repeat" description="PPR" evidence="2">
    <location>
        <begin position="284"/>
        <end position="318"/>
    </location>
</feature>
<evidence type="ECO:0000313" key="5">
    <source>
        <dbReference type="Proteomes" id="UP000607653"/>
    </source>
</evidence>
<evidence type="ECO:0000256" key="2">
    <source>
        <dbReference type="PROSITE-ProRule" id="PRU00708"/>
    </source>
</evidence>
<accession>A0A822XHI1</accession>
<dbReference type="Pfam" id="PF01535">
    <property type="entry name" value="PPR"/>
    <property type="match status" value="6"/>
</dbReference>
<dbReference type="NCBIfam" id="TIGR00756">
    <property type="entry name" value="PPR"/>
    <property type="match status" value="5"/>
</dbReference>
<dbReference type="Pfam" id="PF14432">
    <property type="entry name" value="DYW_deaminase"/>
    <property type="match status" value="1"/>
</dbReference>
<dbReference type="FunFam" id="1.25.40.10:FF:000454">
    <property type="entry name" value="Pentatricopeptide repeat-containing protein At3g47530"/>
    <property type="match status" value="1"/>
</dbReference>
<sequence length="793" mass="89186">MNLMVTHKHHLSPSLLPHTIHRLEASKIKLNHQEATSPLPPPIEQFNLEETKQIHSHMIKTHFDPSHPLPFDSIQRHSSPASQFNFLITSYIKNNRPRDALSIYAHMRNSDAEVDNFTVPSILKACSQLSWEQQGKEIHGFVLKNGLDMDVFVNNALILVYAECGSINSARQMFNKMPERDVVSWSTMIRTYSRSTSYDEALDLIREMHHLQVRPSEIAMINMINLFADIGIMEIGRPMHAYVIKSSSSVSIRTPTVTALIDMYAKCRSITLARRLFDRLTHKSIVSWTAMIAGYIRCNCFEEGVKLFVEMLEEGVIPNEITMLSLVLECGSTGAIELGKQLHAYILRNGFNMSVALTTALVDMYGKCGRISSARALFDAMDERDVMTWTAMISAYAQTKCLNQALDLFILMRNAGIKPNEVTMVNILPLCGDAGALDLGKWIHAYIDKQGIHTDVVLMTALVDMYAKCGDIDAARWIFTKATNRDICMWNAMMSGFAMHGCGEKALELFLEMERRGIKPNDITFIGVLHACSHAGLVAEGQRLFGRMVHEFGLNPKVEHYGCMVDLLGRAGLLDKAHEMINSMPIRPNAIVWGALLAACKIHKNTTLGELAARQLLELEPLNCGYNVLLSNIYASAKRWNDVAEVRRTMKETGIKKAPGLSSIEVNGVVHEFIMGDRTHPKTQEIYEMLGEMMKKLKHIGYVANTSMVLLNIDEEEKETALNYHSEKLAMAFALISTAPSTPIRVVKNLRVCDDCHSATKLFSKIYGRVIIVRDRKRFHHFSNGSCSCGDYW</sequence>
<dbReference type="PANTHER" id="PTHR47926:SF490">
    <property type="entry name" value="REPEAT-LIKE SUPERFAMILY PROTEIN, PUTATIVE-RELATED"/>
    <property type="match status" value="1"/>
</dbReference>
<dbReference type="GO" id="GO:0003723">
    <property type="term" value="F:RNA binding"/>
    <property type="evidence" value="ECO:0007669"/>
    <property type="project" value="InterPro"/>
</dbReference>
<dbReference type="FunFam" id="1.25.40.10:FF:000409">
    <property type="entry name" value="Pentatricopeptide repeat-containing protein, chloroplastic"/>
    <property type="match status" value="1"/>
</dbReference>
<dbReference type="Gene3D" id="1.25.40.10">
    <property type="entry name" value="Tetratricopeptide repeat domain"/>
    <property type="match status" value="5"/>
</dbReference>
<dbReference type="InterPro" id="IPR011990">
    <property type="entry name" value="TPR-like_helical_dom_sf"/>
</dbReference>
<organism evidence="4 5">
    <name type="scientific">Nelumbo nucifera</name>
    <name type="common">Sacred lotus</name>
    <dbReference type="NCBI Taxonomy" id="4432"/>
    <lineage>
        <taxon>Eukaryota</taxon>
        <taxon>Viridiplantae</taxon>
        <taxon>Streptophyta</taxon>
        <taxon>Embryophyta</taxon>
        <taxon>Tracheophyta</taxon>
        <taxon>Spermatophyta</taxon>
        <taxon>Magnoliopsida</taxon>
        <taxon>Proteales</taxon>
        <taxon>Nelumbonaceae</taxon>
        <taxon>Nelumbo</taxon>
    </lineage>
</organism>